<evidence type="ECO:0000313" key="1">
    <source>
        <dbReference type="EMBL" id="QQP39907.1"/>
    </source>
</evidence>
<accession>A0A7T8GYA5</accession>
<reference evidence="2" key="1">
    <citation type="submission" date="2021-01" db="EMBL/GenBank/DDBJ databases">
        <title>Caligus Genome Assembly.</title>
        <authorList>
            <person name="Gallardo-Escarate C."/>
        </authorList>
    </citation>
    <scope>NUCLEOTIDE SEQUENCE [LARGE SCALE GENOMIC DNA]</scope>
</reference>
<gene>
    <name evidence="1" type="ORF">FKW44_013770</name>
</gene>
<keyword evidence="2" id="KW-1185">Reference proteome</keyword>
<proteinExistence type="predicted"/>
<dbReference type="EMBL" id="CP045898">
    <property type="protein sequence ID" value="QQP39907.1"/>
    <property type="molecule type" value="Genomic_DNA"/>
</dbReference>
<dbReference type="AlphaFoldDB" id="A0A7T8GYA5"/>
<sequence length="51" mass="5744">MERRPETDAAGIVPNPLLWQADTWYVLQELPGIKVPICDRPGRGELPGMQQ</sequence>
<dbReference type="Proteomes" id="UP000595437">
    <property type="component" value="Chromosome 9"/>
</dbReference>
<evidence type="ECO:0000313" key="2">
    <source>
        <dbReference type="Proteomes" id="UP000595437"/>
    </source>
</evidence>
<protein>
    <submittedName>
        <fullName evidence="1">Uncharacterized protein</fullName>
    </submittedName>
</protein>
<name>A0A7T8GYA5_CALRO</name>
<organism evidence="1 2">
    <name type="scientific">Caligus rogercresseyi</name>
    <name type="common">Sea louse</name>
    <dbReference type="NCBI Taxonomy" id="217165"/>
    <lineage>
        <taxon>Eukaryota</taxon>
        <taxon>Metazoa</taxon>
        <taxon>Ecdysozoa</taxon>
        <taxon>Arthropoda</taxon>
        <taxon>Crustacea</taxon>
        <taxon>Multicrustacea</taxon>
        <taxon>Hexanauplia</taxon>
        <taxon>Copepoda</taxon>
        <taxon>Siphonostomatoida</taxon>
        <taxon>Caligidae</taxon>
        <taxon>Caligus</taxon>
    </lineage>
</organism>